<dbReference type="PANTHER" id="PTHR23024">
    <property type="entry name" value="ARYLACETAMIDE DEACETYLASE"/>
    <property type="match status" value="1"/>
</dbReference>
<evidence type="ECO:0000313" key="3">
    <source>
        <dbReference type="EMBL" id="KAF3339463.1"/>
    </source>
</evidence>
<dbReference type="InterPro" id="IPR033140">
    <property type="entry name" value="Lipase_GDXG_put_SER_AS"/>
</dbReference>
<feature type="domain" description="Alpha/beta hydrolase fold-3" evidence="2">
    <location>
        <begin position="74"/>
        <end position="284"/>
    </location>
</feature>
<keyword evidence="4" id="KW-1185">Reference proteome</keyword>
<sequence>MDSNSEILHDFSPFFKILKNGSIQRLVGTDFVPAGDYTDTGVTSKDITIDPNTNLSARLFLPPNPSKSKKLPVLIYFHGGAFVLESAFSPAYHAYILSLVSNCNVLAVSVNYRLAPEHHLPAAYDDAFAALKWVLSCKDDWLTEFGDFDRVFMAGDSAGGNIAHNMALSEIGTKIEGIILFHPWFGGSEQLATDASHMKSRFITNALWKYACPTSDGVDDPRLNPMAKDAPSLTGLNCKRMLVCWAGKDGLKEWQKAYYEEVKKSGWQGEIEMCESEGEEHCFHIMTPEKEKAKQLMDLVASFFAKK</sequence>
<evidence type="ECO:0000259" key="2">
    <source>
        <dbReference type="Pfam" id="PF07859"/>
    </source>
</evidence>
<dbReference type="InterPro" id="IPR029058">
    <property type="entry name" value="AB_hydrolase_fold"/>
</dbReference>
<reference evidence="3" key="1">
    <citation type="submission" date="2020-01" db="EMBL/GenBank/DDBJ databases">
        <title>Genome sequence of Kobresia littledalei, the first chromosome-level genome in the family Cyperaceae.</title>
        <authorList>
            <person name="Qu G."/>
        </authorList>
    </citation>
    <scope>NUCLEOTIDE SEQUENCE</scope>
    <source>
        <strain evidence="3">C.B.Clarke</strain>
        <tissue evidence="3">Leaf</tissue>
    </source>
</reference>
<organism evidence="3 4">
    <name type="scientific">Carex littledalei</name>
    <dbReference type="NCBI Taxonomy" id="544730"/>
    <lineage>
        <taxon>Eukaryota</taxon>
        <taxon>Viridiplantae</taxon>
        <taxon>Streptophyta</taxon>
        <taxon>Embryophyta</taxon>
        <taxon>Tracheophyta</taxon>
        <taxon>Spermatophyta</taxon>
        <taxon>Magnoliopsida</taxon>
        <taxon>Liliopsida</taxon>
        <taxon>Poales</taxon>
        <taxon>Cyperaceae</taxon>
        <taxon>Cyperoideae</taxon>
        <taxon>Cariceae</taxon>
        <taxon>Carex</taxon>
        <taxon>Carex subgen. Euthyceras</taxon>
    </lineage>
</organism>
<comment type="caution">
    <text evidence="3">The sequence shown here is derived from an EMBL/GenBank/DDBJ whole genome shotgun (WGS) entry which is preliminary data.</text>
</comment>
<feature type="active site" evidence="1">
    <location>
        <position position="157"/>
    </location>
</feature>
<dbReference type="InterPro" id="IPR013094">
    <property type="entry name" value="AB_hydrolase_3"/>
</dbReference>
<name>A0A833VXC0_9POAL</name>
<dbReference type="AlphaFoldDB" id="A0A833VXC0"/>
<dbReference type="SUPFAM" id="SSF53474">
    <property type="entry name" value="alpha/beta-Hydrolases"/>
    <property type="match status" value="1"/>
</dbReference>
<dbReference type="EMBL" id="SWLB01000004">
    <property type="protein sequence ID" value="KAF3339463.1"/>
    <property type="molecule type" value="Genomic_DNA"/>
</dbReference>
<evidence type="ECO:0000313" key="4">
    <source>
        <dbReference type="Proteomes" id="UP000623129"/>
    </source>
</evidence>
<gene>
    <name evidence="3" type="ORF">FCM35_KLT16934</name>
</gene>
<dbReference type="PROSITE" id="PS01174">
    <property type="entry name" value="LIPASE_GDXG_SER"/>
    <property type="match status" value="1"/>
</dbReference>
<evidence type="ECO:0000256" key="1">
    <source>
        <dbReference type="PROSITE-ProRule" id="PRU10038"/>
    </source>
</evidence>
<proteinExistence type="predicted"/>
<dbReference type="OrthoDB" id="408631at2759"/>
<dbReference type="InterPro" id="IPR050466">
    <property type="entry name" value="Carboxylest/Gibb_receptor"/>
</dbReference>
<dbReference type="GO" id="GO:0016787">
    <property type="term" value="F:hydrolase activity"/>
    <property type="evidence" value="ECO:0007669"/>
    <property type="project" value="InterPro"/>
</dbReference>
<dbReference type="Proteomes" id="UP000623129">
    <property type="component" value="Unassembled WGS sequence"/>
</dbReference>
<dbReference type="Pfam" id="PF07859">
    <property type="entry name" value="Abhydrolase_3"/>
    <property type="match status" value="1"/>
</dbReference>
<dbReference type="PANTHER" id="PTHR23024:SF577">
    <property type="entry name" value="CARBOXYLESTERASE 2-RELATED"/>
    <property type="match status" value="1"/>
</dbReference>
<accession>A0A833VXC0</accession>
<dbReference type="Gene3D" id="3.40.50.1820">
    <property type="entry name" value="alpha/beta hydrolase"/>
    <property type="match status" value="1"/>
</dbReference>
<protein>
    <submittedName>
        <fullName evidence="3">Tuliposide A-converting enzyme 2</fullName>
    </submittedName>
</protein>